<accession>A0A1B7VW72</accession>
<protein>
    <submittedName>
        <fullName evidence="2">Uncharacterized protein</fullName>
    </submittedName>
</protein>
<organism evidence="2 3">
    <name type="scientific">Aphanizomenon flos-aquae LD13</name>
    <dbReference type="NCBI Taxonomy" id="1710894"/>
    <lineage>
        <taxon>Bacteria</taxon>
        <taxon>Bacillati</taxon>
        <taxon>Cyanobacteriota</taxon>
        <taxon>Cyanophyceae</taxon>
        <taxon>Nostocales</taxon>
        <taxon>Aphanizomenonaceae</taxon>
        <taxon>Aphanizomenon</taxon>
    </lineage>
</organism>
<keyword evidence="1" id="KW-1133">Transmembrane helix</keyword>
<evidence type="ECO:0000256" key="1">
    <source>
        <dbReference type="SAM" id="Phobius"/>
    </source>
</evidence>
<name>A0A1B7VW72_APHFL</name>
<keyword evidence="1" id="KW-0472">Membrane</keyword>
<dbReference type="Proteomes" id="UP000092382">
    <property type="component" value="Unassembled WGS sequence"/>
</dbReference>
<dbReference type="AlphaFoldDB" id="A0A1B7VW72"/>
<evidence type="ECO:0000313" key="3">
    <source>
        <dbReference type="Proteomes" id="UP000092382"/>
    </source>
</evidence>
<dbReference type="PATRIC" id="fig|1710894.3.peg.4382"/>
<reference evidence="2 3" key="1">
    <citation type="submission" date="2015-09" db="EMBL/GenBank/DDBJ databases">
        <title>Whole genome shotgun sequence assembly of Aphanizomenon flos-aquae UKL13.</title>
        <authorList>
            <person name="Driscoll C."/>
        </authorList>
    </citation>
    <scope>NUCLEOTIDE SEQUENCE [LARGE SCALE GENOMIC DNA]</scope>
    <source>
        <strain evidence="2">MDT13</strain>
    </source>
</reference>
<proteinExistence type="predicted"/>
<keyword evidence="1" id="KW-0812">Transmembrane</keyword>
<comment type="caution">
    <text evidence="2">The sequence shown here is derived from an EMBL/GenBank/DDBJ whole genome shotgun (WGS) entry which is preliminary data.</text>
</comment>
<dbReference type="EMBL" id="LJOY01000034">
    <property type="protein sequence ID" value="OBQ25218.1"/>
    <property type="molecule type" value="Genomic_DNA"/>
</dbReference>
<feature type="transmembrane region" description="Helical" evidence="1">
    <location>
        <begin position="31"/>
        <end position="50"/>
    </location>
</feature>
<evidence type="ECO:0000313" key="2">
    <source>
        <dbReference type="EMBL" id="OBQ25218.1"/>
    </source>
</evidence>
<sequence length="62" mass="7344">MAQRFQYFDVSLVSHKILTNFTWFLCHADKISFPALINLFLAFKVFCFLLNEIQKKKLAKTD</sequence>
<gene>
    <name evidence="2" type="ORF">AN481_11345</name>
</gene>